<reference evidence="1" key="1">
    <citation type="submission" date="2020-10" db="EMBL/GenBank/DDBJ databases">
        <title>High-Quality Genome Resource of Clonostachys rosea strain S41 by Oxford Nanopore Long-Read Sequencing.</title>
        <authorList>
            <person name="Wang H."/>
        </authorList>
    </citation>
    <scope>NUCLEOTIDE SEQUENCE</scope>
    <source>
        <strain evidence="1">S41</strain>
    </source>
</reference>
<dbReference type="EMBL" id="JADCTT010000007">
    <property type="protein sequence ID" value="KAF9749740.1"/>
    <property type="molecule type" value="Genomic_DNA"/>
</dbReference>
<dbReference type="Proteomes" id="UP000616885">
    <property type="component" value="Unassembled WGS sequence"/>
</dbReference>
<protein>
    <submittedName>
        <fullName evidence="1">Uncharacterized protein</fullName>
    </submittedName>
</protein>
<comment type="caution">
    <text evidence="1">The sequence shown here is derived from an EMBL/GenBank/DDBJ whole genome shotgun (WGS) entry which is preliminary data.</text>
</comment>
<accession>A0A8H7N602</accession>
<organism evidence="1 2">
    <name type="scientific">Bionectria ochroleuca</name>
    <name type="common">Gliocladium roseum</name>
    <dbReference type="NCBI Taxonomy" id="29856"/>
    <lineage>
        <taxon>Eukaryota</taxon>
        <taxon>Fungi</taxon>
        <taxon>Dikarya</taxon>
        <taxon>Ascomycota</taxon>
        <taxon>Pezizomycotina</taxon>
        <taxon>Sordariomycetes</taxon>
        <taxon>Hypocreomycetidae</taxon>
        <taxon>Hypocreales</taxon>
        <taxon>Bionectriaceae</taxon>
        <taxon>Clonostachys</taxon>
    </lineage>
</organism>
<gene>
    <name evidence="1" type="ORF">IM811_015767</name>
</gene>
<name>A0A8H7N602_BIOOC</name>
<evidence type="ECO:0000313" key="2">
    <source>
        <dbReference type="Proteomes" id="UP000616885"/>
    </source>
</evidence>
<proteinExistence type="predicted"/>
<dbReference type="AlphaFoldDB" id="A0A8H7N602"/>
<sequence>MWWIGKSRRFNICPQLISSLDHMNSKNSLSIQNFAWIRRLGFPPDMNVVIFAHQSSDVNTLPACIERGKNHYRPKPLTRVIEPIFVDRYVTCDSTVWGSHTALATSTETQENQDMFR</sequence>
<evidence type="ECO:0000313" key="1">
    <source>
        <dbReference type="EMBL" id="KAF9749740.1"/>
    </source>
</evidence>